<feature type="compositionally biased region" description="Basic and acidic residues" evidence="5">
    <location>
        <begin position="384"/>
        <end position="398"/>
    </location>
</feature>
<evidence type="ECO:0000256" key="1">
    <source>
        <dbReference type="ARBA" id="ARBA00022737"/>
    </source>
</evidence>
<dbReference type="InterPro" id="IPR036770">
    <property type="entry name" value="Ankyrin_rpt-contain_sf"/>
</dbReference>
<keyword evidence="6" id="KW-1185">Reference proteome</keyword>
<comment type="similarity">
    <text evidence="3">Belongs to the SOWAH family.</text>
</comment>
<feature type="compositionally biased region" description="Low complexity" evidence="5">
    <location>
        <begin position="399"/>
        <end position="410"/>
    </location>
</feature>
<dbReference type="AlphaFoldDB" id="A0AA85JHK1"/>
<feature type="compositionally biased region" description="Polar residues" evidence="5">
    <location>
        <begin position="371"/>
        <end position="383"/>
    </location>
</feature>
<dbReference type="PROSITE" id="PS50088">
    <property type="entry name" value="ANK_REPEAT"/>
    <property type="match status" value="2"/>
</dbReference>
<organism evidence="6 7">
    <name type="scientific">Trichobilharzia regenti</name>
    <name type="common">Nasal bird schistosome</name>
    <dbReference type="NCBI Taxonomy" id="157069"/>
    <lineage>
        <taxon>Eukaryota</taxon>
        <taxon>Metazoa</taxon>
        <taxon>Spiralia</taxon>
        <taxon>Lophotrochozoa</taxon>
        <taxon>Platyhelminthes</taxon>
        <taxon>Trematoda</taxon>
        <taxon>Digenea</taxon>
        <taxon>Strigeidida</taxon>
        <taxon>Schistosomatoidea</taxon>
        <taxon>Schistosomatidae</taxon>
        <taxon>Trichobilharzia</taxon>
    </lineage>
</organism>
<dbReference type="PANTHER" id="PTHR14491">
    <property type="entry name" value="SOSONDOWAH, ISOFORM G"/>
    <property type="match status" value="1"/>
</dbReference>
<feature type="region of interest" description="Disordered" evidence="5">
    <location>
        <begin position="371"/>
        <end position="414"/>
    </location>
</feature>
<reference evidence="6" key="1">
    <citation type="submission" date="2022-06" db="EMBL/GenBank/DDBJ databases">
        <authorList>
            <person name="Berger JAMES D."/>
            <person name="Berger JAMES D."/>
        </authorList>
    </citation>
    <scope>NUCLEOTIDE SEQUENCE [LARGE SCALE GENOMIC DNA]</scope>
</reference>
<evidence type="ECO:0000313" key="6">
    <source>
        <dbReference type="Proteomes" id="UP000050795"/>
    </source>
</evidence>
<sequence>MDSRSKLVQAFKDYGGRVSSEQLLKFIKEDSELSQEPRSCIKKIVASIAVIEYDSDQKRYLVLKDLVRDKENLVCNTVCQSTQTSTSQVVGRQRCEVSSESSRPQERPVLQRPPGPLISGVSPSTKASHIYSTYTGSETRLWWLAAVDCRLGDMRRLLGLNPKLANWTDPVHGWSALHYAAKFGNVKCVQLLVSQYHADVNIRNKSGRTPLHIAVVHSQRAIIRVLIEDYRADNDIMDYSGYYPYMLLSDDLKIEFEPILTYGKLQRIRSALNILKRKPVSGDCPSIPTNSCSKKNDSAEQSSVEFKAPTRPPFRPRRIESFKGDISSFWPAHSSLSQTSTLKPINQNGIEQARRRPSVFEGILKSAVNAAQNWSPSCSPTKSVSERDSDGKEQHKDSSNGSAPSSSSSSNDAHARLAQHLDSMISLRRERQKLASFRLNDRSASCDVGSLDSSGSSECDLPVMNFLSRKSYTIDNRSSIPNSKSSTQSSDRILQILLSLLPAPPAPTSCLLKKEKKSQGNTAYHRLTNV</sequence>
<evidence type="ECO:0000256" key="3">
    <source>
        <dbReference type="ARBA" id="ARBA00038122"/>
    </source>
</evidence>
<dbReference type="Gene3D" id="1.25.40.20">
    <property type="entry name" value="Ankyrin repeat-containing domain"/>
    <property type="match status" value="1"/>
</dbReference>
<name>A0AA85JHK1_TRIRE</name>
<evidence type="ECO:0008006" key="8">
    <source>
        <dbReference type="Google" id="ProtNLM"/>
    </source>
</evidence>
<dbReference type="WBParaSite" id="TREG1_310.1">
    <property type="protein sequence ID" value="TREG1_310.1"/>
    <property type="gene ID" value="TREG1_310"/>
</dbReference>
<proteinExistence type="inferred from homology"/>
<evidence type="ECO:0000256" key="2">
    <source>
        <dbReference type="ARBA" id="ARBA00023043"/>
    </source>
</evidence>
<feature type="compositionally biased region" description="Polar residues" evidence="5">
    <location>
        <begin position="287"/>
        <end position="304"/>
    </location>
</feature>
<evidence type="ECO:0000313" key="7">
    <source>
        <dbReference type="WBParaSite" id="TREG1_310.1"/>
    </source>
</evidence>
<dbReference type="SUPFAM" id="SSF48403">
    <property type="entry name" value="Ankyrin repeat"/>
    <property type="match status" value="1"/>
</dbReference>
<feature type="repeat" description="ANK" evidence="4">
    <location>
        <begin position="206"/>
        <end position="228"/>
    </location>
</feature>
<keyword evidence="2 4" id="KW-0040">ANK repeat</keyword>
<dbReference type="PANTHER" id="PTHR14491:SF7">
    <property type="entry name" value="SOSONDOWAH, ISOFORM G"/>
    <property type="match status" value="1"/>
</dbReference>
<dbReference type="InterPro" id="IPR002110">
    <property type="entry name" value="Ankyrin_rpt"/>
</dbReference>
<dbReference type="SMART" id="SM00248">
    <property type="entry name" value="ANK"/>
    <property type="match status" value="2"/>
</dbReference>
<feature type="repeat" description="ANK" evidence="4">
    <location>
        <begin position="172"/>
        <end position="205"/>
    </location>
</feature>
<feature type="region of interest" description="Disordered" evidence="5">
    <location>
        <begin position="286"/>
        <end position="316"/>
    </location>
</feature>
<dbReference type="Pfam" id="PF12796">
    <property type="entry name" value="Ank_2"/>
    <property type="match status" value="1"/>
</dbReference>
<dbReference type="Proteomes" id="UP000050795">
    <property type="component" value="Unassembled WGS sequence"/>
</dbReference>
<keyword evidence="1" id="KW-0677">Repeat</keyword>
<evidence type="ECO:0000256" key="4">
    <source>
        <dbReference type="PROSITE-ProRule" id="PRU00023"/>
    </source>
</evidence>
<reference evidence="7" key="2">
    <citation type="submission" date="2023-11" db="UniProtKB">
        <authorList>
            <consortium name="WormBaseParasite"/>
        </authorList>
    </citation>
    <scope>IDENTIFICATION</scope>
</reference>
<feature type="region of interest" description="Disordered" evidence="5">
    <location>
        <begin position="95"/>
        <end position="124"/>
    </location>
</feature>
<dbReference type="PROSITE" id="PS50297">
    <property type="entry name" value="ANK_REP_REGION"/>
    <property type="match status" value="2"/>
</dbReference>
<accession>A0AA85JHK1</accession>
<protein>
    <recommendedName>
        <fullName evidence="8">ANK_REP_REGION domain-containing protein</fullName>
    </recommendedName>
</protein>
<evidence type="ECO:0000256" key="5">
    <source>
        <dbReference type="SAM" id="MobiDB-lite"/>
    </source>
</evidence>